<evidence type="ECO:0000313" key="2">
    <source>
        <dbReference type="EMBL" id="QCJ01005.1"/>
    </source>
</evidence>
<evidence type="ECO:0000313" key="3">
    <source>
        <dbReference type="EMBL" id="QYA10341.1"/>
    </source>
</evidence>
<proteinExistence type="predicted"/>
<dbReference type="Proteomes" id="UP000298545">
    <property type="component" value="Plasmid pTiCFBP5473"/>
</dbReference>
<dbReference type="EMBL" id="CP039694">
    <property type="protein sequence ID" value="QCJ01005.1"/>
    <property type="molecule type" value="Genomic_DNA"/>
</dbReference>
<geneLocation type="plasmid" evidence="3 5">
    <name>pTiAF3.44</name>
</geneLocation>
<geneLocation type="plasmid" evidence="2">
    <name>pTiCFBP5473</name>
</geneLocation>
<protein>
    <submittedName>
        <fullName evidence="2">SIS domain-containing protein</fullName>
    </submittedName>
</protein>
<name>A0A4D7E185_9HYPH</name>
<evidence type="ECO:0000313" key="5">
    <source>
        <dbReference type="Proteomes" id="UP000826513"/>
    </source>
</evidence>
<dbReference type="InterPro" id="IPR001347">
    <property type="entry name" value="SIS_dom"/>
</dbReference>
<evidence type="ECO:0000313" key="4">
    <source>
        <dbReference type="Proteomes" id="UP000298545"/>
    </source>
</evidence>
<dbReference type="GO" id="GO:0097367">
    <property type="term" value="F:carbohydrate derivative binding"/>
    <property type="evidence" value="ECO:0007669"/>
    <property type="project" value="InterPro"/>
</dbReference>
<keyword evidence="2" id="KW-0614">Plasmid</keyword>
<dbReference type="GO" id="GO:1901135">
    <property type="term" value="P:carbohydrate derivative metabolic process"/>
    <property type="evidence" value="ECO:0007669"/>
    <property type="project" value="InterPro"/>
</dbReference>
<gene>
    <name evidence="2" type="ORF">CFBP5473_23885</name>
    <name evidence="3" type="ORF">J5285_22550</name>
</gene>
<dbReference type="Gene3D" id="3.40.50.10490">
    <property type="entry name" value="Glucose-6-phosphate isomerase like protein, domain 1"/>
    <property type="match status" value="2"/>
</dbReference>
<feature type="domain" description="SIS" evidence="1">
    <location>
        <begin position="33"/>
        <end position="173"/>
    </location>
</feature>
<evidence type="ECO:0000259" key="1">
    <source>
        <dbReference type="PROSITE" id="PS51464"/>
    </source>
</evidence>
<sequence length="368" mass="39831">MDVLYNPTADGAAAKITKQLEPAIEQLEDVAKAGRDLAALGLRQVFFVSAGAGLAIGESLIAYTDGAAQTLQFTSHAASAFVDLMGENPSIANASDTLVILSSKSGGTPETVEAAKLLQDKTCKTVVFTKSSDTKLASYGHMAFFAEETTQAFHATHMLMAAFTGGILEEKETWRFMPALASTLKALPAALLHAAMKGMSAGHTFAEDFKEDTPLYVIASGSGVLVPRAFGLCVLEERFGFDVHAIQASDFFHSVVETVRADKETVRGNTKPRFILTIPEDRSRGRMLDIKTFFEESANDLEVTFHVIDTKDLDTSGIDPEILKIVGPLLCEAYLKPWAPILAGVTKKTMNDPLIHMGRFKYYNCHLG</sequence>
<dbReference type="SUPFAM" id="SSF53697">
    <property type="entry name" value="SIS domain"/>
    <property type="match status" value="1"/>
</dbReference>
<dbReference type="InterPro" id="IPR046348">
    <property type="entry name" value="SIS_dom_sf"/>
</dbReference>
<dbReference type="Proteomes" id="UP000826513">
    <property type="component" value="Plasmid pTiAF3.44"/>
</dbReference>
<accession>A0A4D7E185</accession>
<dbReference type="RefSeq" id="WP_027676704.1">
    <property type="nucleotide sequence ID" value="NZ_CP039694.1"/>
</dbReference>
<dbReference type="AlphaFoldDB" id="A0A4D7E185"/>
<geneLocation type="plasmid" evidence="4">
    <name>pticfbp5473</name>
</geneLocation>
<keyword evidence="5" id="KW-1185">Reference proteome</keyword>
<dbReference type="KEGG" id="alf:CFBP5473_23885"/>
<dbReference type="Pfam" id="PF01380">
    <property type="entry name" value="SIS"/>
    <property type="match status" value="1"/>
</dbReference>
<dbReference type="EMBL" id="CP072169">
    <property type="protein sequence ID" value="QYA10341.1"/>
    <property type="molecule type" value="Genomic_DNA"/>
</dbReference>
<dbReference type="OrthoDB" id="8304651at2"/>
<dbReference type="STRING" id="1367849.GCA_000518585_04169"/>
<reference evidence="2 4" key="1">
    <citation type="submission" date="2019-04" db="EMBL/GenBank/DDBJ databases">
        <title>Complete genome sequence of Agrobacterium larrymoorei CFBP5473.</title>
        <authorList>
            <person name="Haryono M."/>
            <person name="Chou L."/>
            <person name="Lin Y.-C."/>
            <person name="Lai E.-M."/>
            <person name="Kuo C.-H."/>
        </authorList>
    </citation>
    <scope>NUCLEOTIDE SEQUENCE [LARGE SCALE GENOMIC DNA]</scope>
    <source>
        <strain evidence="2 4">CFBP5473</strain>
        <plasmid evidence="2">pTiCFBP5473</plasmid>
        <plasmid evidence="4">pticfbp5473</plasmid>
    </source>
</reference>
<organism evidence="2 4">
    <name type="scientific">Agrobacterium larrymoorei</name>
    <dbReference type="NCBI Taxonomy" id="160699"/>
    <lineage>
        <taxon>Bacteria</taxon>
        <taxon>Pseudomonadati</taxon>
        <taxon>Pseudomonadota</taxon>
        <taxon>Alphaproteobacteria</taxon>
        <taxon>Hyphomicrobiales</taxon>
        <taxon>Rhizobiaceae</taxon>
        <taxon>Rhizobium/Agrobacterium group</taxon>
        <taxon>Agrobacterium</taxon>
    </lineage>
</organism>
<dbReference type="PROSITE" id="PS51464">
    <property type="entry name" value="SIS"/>
    <property type="match status" value="1"/>
</dbReference>
<reference evidence="3 5" key="2">
    <citation type="submission" date="2021-03" db="EMBL/GenBank/DDBJ databases">
        <title>Rapid diversification of plasmids in a genus of pathogenic and nitrogen fixing bacteria.</title>
        <authorList>
            <person name="Weisberg A.J."/>
            <person name="Miller M."/>
            <person name="Ream W."/>
            <person name="Grunwald N.J."/>
            <person name="Chang J.H."/>
        </authorList>
    </citation>
    <scope>NUCLEOTIDE SEQUENCE [LARGE SCALE GENOMIC DNA]</scope>
    <source>
        <strain evidence="3 5">AF3.44</strain>
        <plasmid evidence="3 5">pTiAF3.44</plasmid>
    </source>
</reference>